<keyword evidence="2" id="KW-1185">Reference proteome</keyword>
<gene>
    <name evidence="1" type="ORF">TCM_021129</name>
</gene>
<name>A0A061EMW6_THECC</name>
<organism evidence="1 2">
    <name type="scientific">Theobroma cacao</name>
    <name type="common">Cacao</name>
    <name type="synonym">Cocoa</name>
    <dbReference type="NCBI Taxonomy" id="3641"/>
    <lineage>
        <taxon>Eukaryota</taxon>
        <taxon>Viridiplantae</taxon>
        <taxon>Streptophyta</taxon>
        <taxon>Embryophyta</taxon>
        <taxon>Tracheophyta</taxon>
        <taxon>Spermatophyta</taxon>
        <taxon>Magnoliopsida</taxon>
        <taxon>eudicotyledons</taxon>
        <taxon>Gunneridae</taxon>
        <taxon>Pentapetalae</taxon>
        <taxon>rosids</taxon>
        <taxon>malvids</taxon>
        <taxon>Malvales</taxon>
        <taxon>Malvaceae</taxon>
        <taxon>Byttnerioideae</taxon>
        <taxon>Theobroma</taxon>
    </lineage>
</organism>
<proteinExistence type="predicted"/>
<dbReference type="HOGENOM" id="CLU_2214765_0_0_1"/>
<dbReference type="EMBL" id="CM001882">
    <property type="protein sequence ID" value="EOY06395.1"/>
    <property type="molecule type" value="Genomic_DNA"/>
</dbReference>
<dbReference type="Gramene" id="EOY06395">
    <property type="protein sequence ID" value="EOY06395"/>
    <property type="gene ID" value="TCM_021129"/>
</dbReference>
<dbReference type="Proteomes" id="UP000026915">
    <property type="component" value="Chromosome 4"/>
</dbReference>
<dbReference type="AlphaFoldDB" id="A0A061EMW6"/>
<sequence length="107" mass="12613">MFQLYFIGQFPIRLLNYRREVEQEIYCSFPYGNSSRCYCDSGYEGNAYLLNGCQGEKFCSLCSLQNEAAFVFKFLLEFKQNFVPILSQDMIKDFTLVISFLPMHFVF</sequence>
<accession>A0A061EMW6</accession>
<evidence type="ECO:0000313" key="2">
    <source>
        <dbReference type="Proteomes" id="UP000026915"/>
    </source>
</evidence>
<dbReference type="InParanoid" id="A0A061EMW6"/>
<evidence type="ECO:0000313" key="1">
    <source>
        <dbReference type="EMBL" id="EOY06395.1"/>
    </source>
</evidence>
<reference evidence="1 2" key="1">
    <citation type="journal article" date="2013" name="Genome Biol.">
        <title>The genome sequence of the most widely cultivated cacao type and its use to identify candidate genes regulating pod color.</title>
        <authorList>
            <person name="Motamayor J.C."/>
            <person name="Mockaitis K."/>
            <person name="Schmutz J."/>
            <person name="Haiminen N."/>
            <person name="Iii D.L."/>
            <person name="Cornejo O."/>
            <person name="Findley S.D."/>
            <person name="Zheng P."/>
            <person name="Utro F."/>
            <person name="Royaert S."/>
            <person name="Saski C."/>
            <person name="Jenkins J."/>
            <person name="Podicheti R."/>
            <person name="Zhao M."/>
            <person name="Scheffler B.E."/>
            <person name="Stack J.C."/>
            <person name="Feltus F.A."/>
            <person name="Mustiga G.M."/>
            <person name="Amores F."/>
            <person name="Phillips W."/>
            <person name="Marelli J.P."/>
            <person name="May G.D."/>
            <person name="Shapiro H."/>
            <person name="Ma J."/>
            <person name="Bustamante C.D."/>
            <person name="Schnell R.J."/>
            <person name="Main D."/>
            <person name="Gilbert D."/>
            <person name="Parida L."/>
            <person name="Kuhn D.N."/>
        </authorList>
    </citation>
    <scope>NUCLEOTIDE SEQUENCE [LARGE SCALE GENOMIC DNA]</scope>
    <source>
        <strain evidence="2">cv. Matina 1-6</strain>
    </source>
</reference>
<protein>
    <submittedName>
        <fullName evidence="1">Uncharacterized protein</fullName>
    </submittedName>
</protein>